<dbReference type="Proteomes" id="UP000008237">
    <property type="component" value="Unassembled WGS sequence"/>
</dbReference>
<dbReference type="InParanoid" id="E2BWE2"/>
<proteinExistence type="predicted"/>
<dbReference type="EMBL" id="GL451113">
    <property type="protein sequence ID" value="EFN79989.1"/>
    <property type="molecule type" value="Genomic_DNA"/>
</dbReference>
<keyword evidence="2" id="KW-1185">Reference proteome</keyword>
<sequence>MAPTPTNVTELAIDGEINQLRSQINNADEQIPVAPVYRDYDIQREQILLDIITQMWQQMCHMNEQIHALAESHYNNLISHGPMNVTYGRTAVQRCTKPPLAYF</sequence>
<reference evidence="1 2" key="1">
    <citation type="journal article" date="2010" name="Science">
        <title>Genomic comparison of the ants Camponotus floridanus and Harpegnathos saltator.</title>
        <authorList>
            <person name="Bonasio R."/>
            <person name="Zhang G."/>
            <person name="Ye C."/>
            <person name="Mutti N.S."/>
            <person name="Fang X."/>
            <person name="Qin N."/>
            <person name="Donahue G."/>
            <person name="Yang P."/>
            <person name="Li Q."/>
            <person name="Li C."/>
            <person name="Zhang P."/>
            <person name="Huang Z."/>
            <person name="Berger S.L."/>
            <person name="Reinberg D."/>
            <person name="Wang J."/>
            <person name="Liebig J."/>
        </authorList>
    </citation>
    <scope>NUCLEOTIDE SEQUENCE [LARGE SCALE GENOMIC DNA]</scope>
    <source>
        <strain evidence="1 2">R22 G/1</strain>
    </source>
</reference>
<dbReference type="AlphaFoldDB" id="E2BWE2"/>
<organism evidence="2">
    <name type="scientific">Harpegnathos saltator</name>
    <name type="common">Jerdon's jumping ant</name>
    <dbReference type="NCBI Taxonomy" id="610380"/>
    <lineage>
        <taxon>Eukaryota</taxon>
        <taxon>Metazoa</taxon>
        <taxon>Ecdysozoa</taxon>
        <taxon>Arthropoda</taxon>
        <taxon>Hexapoda</taxon>
        <taxon>Insecta</taxon>
        <taxon>Pterygota</taxon>
        <taxon>Neoptera</taxon>
        <taxon>Endopterygota</taxon>
        <taxon>Hymenoptera</taxon>
        <taxon>Apocrita</taxon>
        <taxon>Aculeata</taxon>
        <taxon>Formicoidea</taxon>
        <taxon>Formicidae</taxon>
        <taxon>Ponerinae</taxon>
        <taxon>Ponerini</taxon>
        <taxon>Harpegnathos</taxon>
    </lineage>
</organism>
<evidence type="ECO:0000313" key="1">
    <source>
        <dbReference type="EMBL" id="EFN79989.1"/>
    </source>
</evidence>
<evidence type="ECO:0000313" key="2">
    <source>
        <dbReference type="Proteomes" id="UP000008237"/>
    </source>
</evidence>
<name>E2BWE2_HARSA</name>
<gene>
    <name evidence="1" type="ORF">EAI_08956</name>
</gene>
<accession>E2BWE2</accession>
<protein>
    <submittedName>
        <fullName evidence="1">Uncharacterized protein</fullName>
    </submittedName>
</protein>